<name>A0AAN6PSQ6_9PEZI</name>
<gene>
    <name evidence="1" type="ORF">N658DRAFT_434462</name>
</gene>
<keyword evidence="2" id="KW-1185">Reference proteome</keyword>
<accession>A0AAN6PSQ6</accession>
<organism evidence="1 2">
    <name type="scientific">Parathielavia hyrcaniae</name>
    <dbReference type="NCBI Taxonomy" id="113614"/>
    <lineage>
        <taxon>Eukaryota</taxon>
        <taxon>Fungi</taxon>
        <taxon>Dikarya</taxon>
        <taxon>Ascomycota</taxon>
        <taxon>Pezizomycotina</taxon>
        <taxon>Sordariomycetes</taxon>
        <taxon>Sordariomycetidae</taxon>
        <taxon>Sordariales</taxon>
        <taxon>Chaetomiaceae</taxon>
        <taxon>Parathielavia</taxon>
    </lineage>
</organism>
<sequence>MATRPHADIVKSCLPRNGMKWHHGTSVTRRNRIDVSVVVGLRSLGVSYRQDVQIALTNLVDEASKRVDLVPGRDVDRLEFVREFAHHHRLGQVLPPAHFEQIFTTIVLARYRYRMDRWDEDLPDEDPATHCHLARAVDTFEKAAWFWSTTEGFFEDYHTRADEPSAVRSRRTPRMR</sequence>
<evidence type="ECO:0000313" key="2">
    <source>
        <dbReference type="Proteomes" id="UP001305647"/>
    </source>
</evidence>
<evidence type="ECO:0000313" key="1">
    <source>
        <dbReference type="EMBL" id="KAK4097260.1"/>
    </source>
</evidence>
<reference evidence="1" key="1">
    <citation type="journal article" date="2023" name="Mol. Phylogenet. Evol.">
        <title>Genome-scale phylogeny and comparative genomics of the fungal order Sordariales.</title>
        <authorList>
            <person name="Hensen N."/>
            <person name="Bonometti L."/>
            <person name="Westerberg I."/>
            <person name="Brannstrom I.O."/>
            <person name="Guillou S."/>
            <person name="Cros-Aarteil S."/>
            <person name="Calhoun S."/>
            <person name="Haridas S."/>
            <person name="Kuo A."/>
            <person name="Mondo S."/>
            <person name="Pangilinan J."/>
            <person name="Riley R."/>
            <person name="LaButti K."/>
            <person name="Andreopoulos B."/>
            <person name="Lipzen A."/>
            <person name="Chen C."/>
            <person name="Yan M."/>
            <person name="Daum C."/>
            <person name="Ng V."/>
            <person name="Clum A."/>
            <person name="Steindorff A."/>
            <person name="Ohm R.A."/>
            <person name="Martin F."/>
            <person name="Silar P."/>
            <person name="Natvig D.O."/>
            <person name="Lalanne C."/>
            <person name="Gautier V."/>
            <person name="Ament-Velasquez S.L."/>
            <person name="Kruys A."/>
            <person name="Hutchinson M.I."/>
            <person name="Powell A.J."/>
            <person name="Barry K."/>
            <person name="Miller A.N."/>
            <person name="Grigoriev I.V."/>
            <person name="Debuchy R."/>
            <person name="Gladieux P."/>
            <person name="Hiltunen Thoren M."/>
            <person name="Johannesson H."/>
        </authorList>
    </citation>
    <scope>NUCLEOTIDE SEQUENCE</scope>
    <source>
        <strain evidence="1">CBS 757.83</strain>
    </source>
</reference>
<comment type="caution">
    <text evidence="1">The sequence shown here is derived from an EMBL/GenBank/DDBJ whole genome shotgun (WGS) entry which is preliminary data.</text>
</comment>
<reference evidence="1" key="2">
    <citation type="submission" date="2023-05" db="EMBL/GenBank/DDBJ databases">
        <authorList>
            <consortium name="Lawrence Berkeley National Laboratory"/>
            <person name="Steindorff A."/>
            <person name="Hensen N."/>
            <person name="Bonometti L."/>
            <person name="Westerberg I."/>
            <person name="Brannstrom I.O."/>
            <person name="Guillou S."/>
            <person name="Cros-Aarteil S."/>
            <person name="Calhoun S."/>
            <person name="Haridas S."/>
            <person name="Kuo A."/>
            <person name="Mondo S."/>
            <person name="Pangilinan J."/>
            <person name="Riley R."/>
            <person name="Labutti K."/>
            <person name="Andreopoulos B."/>
            <person name="Lipzen A."/>
            <person name="Chen C."/>
            <person name="Yanf M."/>
            <person name="Daum C."/>
            <person name="Ng V."/>
            <person name="Clum A."/>
            <person name="Ohm R."/>
            <person name="Martin F."/>
            <person name="Silar P."/>
            <person name="Natvig D."/>
            <person name="Lalanne C."/>
            <person name="Gautier V."/>
            <person name="Ament-Velasquez S.L."/>
            <person name="Kruys A."/>
            <person name="Hutchinson M.I."/>
            <person name="Powell A.J."/>
            <person name="Barry K."/>
            <person name="Miller A.N."/>
            <person name="Grigoriev I.V."/>
            <person name="Debuchy R."/>
            <person name="Gladieux P."/>
            <person name="Thoren M.H."/>
            <person name="Johannesson H."/>
        </authorList>
    </citation>
    <scope>NUCLEOTIDE SEQUENCE</scope>
    <source>
        <strain evidence="1">CBS 757.83</strain>
    </source>
</reference>
<proteinExistence type="predicted"/>
<dbReference type="AlphaFoldDB" id="A0AAN6PSQ6"/>
<dbReference type="EMBL" id="MU863680">
    <property type="protein sequence ID" value="KAK4097260.1"/>
    <property type="molecule type" value="Genomic_DNA"/>
</dbReference>
<dbReference type="Proteomes" id="UP001305647">
    <property type="component" value="Unassembled WGS sequence"/>
</dbReference>
<protein>
    <submittedName>
        <fullName evidence="1">Uncharacterized protein</fullName>
    </submittedName>
</protein>